<feature type="transmembrane region" description="Helical" evidence="6">
    <location>
        <begin position="223"/>
        <end position="241"/>
    </location>
</feature>
<evidence type="ECO:0000256" key="5">
    <source>
        <dbReference type="ARBA" id="ARBA00023251"/>
    </source>
</evidence>
<feature type="transmembrane region" description="Helical" evidence="6">
    <location>
        <begin position="40"/>
        <end position="58"/>
    </location>
</feature>
<dbReference type="Gene3D" id="1.20.1250.20">
    <property type="entry name" value="MFS general substrate transporter like domains"/>
    <property type="match status" value="1"/>
</dbReference>
<feature type="transmembrane region" description="Helical" evidence="6">
    <location>
        <begin position="298"/>
        <end position="317"/>
    </location>
</feature>
<evidence type="ECO:0000256" key="3">
    <source>
        <dbReference type="ARBA" id="ARBA00022989"/>
    </source>
</evidence>
<dbReference type="Proteomes" id="UP001458415">
    <property type="component" value="Unassembled WGS sequence"/>
</dbReference>
<reference evidence="8 9" key="1">
    <citation type="submission" date="2024-06" db="EMBL/GenBank/DDBJ databases">
        <title>The Natural Products Discovery Center: Release of the First 8490 Sequenced Strains for Exploring Actinobacteria Biosynthetic Diversity.</title>
        <authorList>
            <person name="Kalkreuter E."/>
            <person name="Kautsar S.A."/>
            <person name="Yang D."/>
            <person name="Bader C.D."/>
            <person name="Teijaro C.N."/>
            <person name="Fluegel L."/>
            <person name="Davis C.M."/>
            <person name="Simpson J.R."/>
            <person name="Lauterbach L."/>
            <person name="Steele A.D."/>
            <person name="Gui C."/>
            <person name="Meng S."/>
            <person name="Li G."/>
            <person name="Viehrig K."/>
            <person name="Ye F."/>
            <person name="Su P."/>
            <person name="Kiefer A.F."/>
            <person name="Nichols A."/>
            <person name="Cepeda A.J."/>
            <person name="Yan W."/>
            <person name="Fan B."/>
            <person name="Jiang Y."/>
            <person name="Adhikari A."/>
            <person name="Zheng C.-J."/>
            <person name="Schuster L."/>
            <person name="Cowan T.M."/>
            <person name="Smanski M.J."/>
            <person name="Chevrette M.G."/>
            <person name="De Carvalho L.P.S."/>
            <person name="Shen B."/>
        </authorList>
    </citation>
    <scope>NUCLEOTIDE SEQUENCE [LARGE SCALE GENOMIC DNA]</scope>
    <source>
        <strain evidence="8 9">NPDC000634</strain>
    </source>
</reference>
<dbReference type="EMBL" id="JBEPCU010000417">
    <property type="protein sequence ID" value="MER6979704.1"/>
    <property type="molecule type" value="Genomic_DNA"/>
</dbReference>
<gene>
    <name evidence="8" type="ORF">ABT317_22685</name>
</gene>
<dbReference type="PROSITE" id="PS50850">
    <property type="entry name" value="MFS"/>
    <property type="match status" value="1"/>
</dbReference>
<feature type="transmembrane region" description="Helical" evidence="6">
    <location>
        <begin position="395"/>
        <end position="416"/>
    </location>
</feature>
<keyword evidence="3 6" id="KW-1133">Transmembrane helix</keyword>
<keyword evidence="9" id="KW-1185">Reference proteome</keyword>
<feature type="transmembrane region" description="Helical" evidence="6">
    <location>
        <begin position="99"/>
        <end position="120"/>
    </location>
</feature>
<sequence length="486" mass="48621">MGLVVLLLAGAMAIIDPTATNVALPSLGSAEGFAASQATLSWAVSGYTVAFAIALVPAGRLGDRHGHRRLFVIGTSLYVLTGVAVVLAVSQAMLSISRVLHGAAGGMMIAAVFGLIQLMFTGPGRVRAIAAYTAMTGVASLVGPLAGGWLVDAAGLGTGWRWALALALPFGATALAFAGKLTSGQAPEKSGRFDILGMLLLAGAIGGCIIPLIQATGEGVPSWSWDCWSVAVVLTLAFVLWERRLGRRGLSPVLPMNLFRRAPFSLGTVSIFFAFASFGLGIYVALAILWQSGRGESALSAALVALPFSVGSILGAVISDRTAAWIGHWVVPGSLAALGAGLAVTWWILAAAPQAGSLVLAVPLFVGGLGSGAFVGPSFAAALSGVPGRDAGAAGGMVMTGQWIGTAFGGALVLVVCSRPGPGGGFGPEAAVSNGTAAVLVCATLVAAALICGAIVSFRSGDVLNRVVRGADVTPGDATPTTPAVP</sequence>
<name>A0ABV1W686_9ACTN</name>
<dbReference type="Pfam" id="PF07690">
    <property type="entry name" value="MFS_1"/>
    <property type="match status" value="1"/>
</dbReference>
<dbReference type="SUPFAM" id="SSF103473">
    <property type="entry name" value="MFS general substrate transporter"/>
    <property type="match status" value="1"/>
</dbReference>
<feature type="transmembrane region" description="Helical" evidence="6">
    <location>
        <begin position="436"/>
        <end position="456"/>
    </location>
</feature>
<accession>A0ABV1W686</accession>
<keyword evidence="5" id="KW-0046">Antibiotic resistance</keyword>
<evidence type="ECO:0000256" key="4">
    <source>
        <dbReference type="ARBA" id="ARBA00023136"/>
    </source>
</evidence>
<keyword evidence="2 6" id="KW-0812">Transmembrane</keyword>
<dbReference type="InterPro" id="IPR011701">
    <property type="entry name" value="MFS"/>
</dbReference>
<dbReference type="PANTHER" id="PTHR42718:SF39">
    <property type="entry name" value="ACTINORHODIN TRANSPORTER-RELATED"/>
    <property type="match status" value="1"/>
</dbReference>
<dbReference type="InterPro" id="IPR036259">
    <property type="entry name" value="MFS_trans_sf"/>
</dbReference>
<evidence type="ECO:0000256" key="6">
    <source>
        <dbReference type="SAM" id="Phobius"/>
    </source>
</evidence>
<dbReference type="Gene3D" id="1.20.1720.10">
    <property type="entry name" value="Multidrug resistance protein D"/>
    <property type="match status" value="1"/>
</dbReference>
<feature type="transmembrane region" description="Helical" evidence="6">
    <location>
        <begin position="70"/>
        <end position="93"/>
    </location>
</feature>
<dbReference type="PANTHER" id="PTHR42718">
    <property type="entry name" value="MAJOR FACILITATOR SUPERFAMILY MULTIDRUG TRANSPORTER MFSC"/>
    <property type="match status" value="1"/>
</dbReference>
<evidence type="ECO:0000313" key="8">
    <source>
        <dbReference type="EMBL" id="MER6979704.1"/>
    </source>
</evidence>
<feature type="transmembrane region" description="Helical" evidence="6">
    <location>
        <begin position="329"/>
        <end position="349"/>
    </location>
</feature>
<protein>
    <submittedName>
        <fullName evidence="8">MFS transporter</fullName>
    </submittedName>
</protein>
<evidence type="ECO:0000256" key="1">
    <source>
        <dbReference type="ARBA" id="ARBA00004651"/>
    </source>
</evidence>
<evidence type="ECO:0000256" key="2">
    <source>
        <dbReference type="ARBA" id="ARBA00022692"/>
    </source>
</evidence>
<evidence type="ECO:0000259" key="7">
    <source>
        <dbReference type="PROSITE" id="PS50850"/>
    </source>
</evidence>
<dbReference type="CDD" id="cd17321">
    <property type="entry name" value="MFS_MMR_MDR_like"/>
    <property type="match status" value="1"/>
</dbReference>
<feature type="domain" description="Major facilitator superfamily (MFS) profile" evidence="7">
    <location>
        <begin position="2"/>
        <end position="461"/>
    </location>
</feature>
<comment type="caution">
    <text evidence="8">The sequence shown here is derived from an EMBL/GenBank/DDBJ whole genome shotgun (WGS) entry which is preliminary data.</text>
</comment>
<evidence type="ECO:0000313" key="9">
    <source>
        <dbReference type="Proteomes" id="UP001458415"/>
    </source>
</evidence>
<proteinExistence type="predicted"/>
<comment type="subcellular location">
    <subcellularLocation>
        <location evidence="1">Cell membrane</location>
        <topology evidence="1">Multi-pass membrane protein</topology>
    </subcellularLocation>
</comment>
<feature type="transmembrane region" description="Helical" evidence="6">
    <location>
        <begin position="195"/>
        <end position="217"/>
    </location>
</feature>
<feature type="transmembrane region" description="Helical" evidence="6">
    <location>
        <begin position="129"/>
        <end position="150"/>
    </location>
</feature>
<feature type="transmembrane region" description="Helical" evidence="6">
    <location>
        <begin position="162"/>
        <end position="183"/>
    </location>
</feature>
<dbReference type="InterPro" id="IPR020846">
    <property type="entry name" value="MFS_dom"/>
</dbReference>
<feature type="transmembrane region" description="Helical" evidence="6">
    <location>
        <begin position="355"/>
        <end position="383"/>
    </location>
</feature>
<organism evidence="8 9">
    <name type="scientific">Streptomyces carpinensis</name>
    <dbReference type="NCBI Taxonomy" id="66369"/>
    <lineage>
        <taxon>Bacteria</taxon>
        <taxon>Bacillati</taxon>
        <taxon>Actinomycetota</taxon>
        <taxon>Actinomycetes</taxon>
        <taxon>Kitasatosporales</taxon>
        <taxon>Streptomycetaceae</taxon>
        <taxon>Streptomyces</taxon>
    </lineage>
</organism>
<keyword evidence="4 6" id="KW-0472">Membrane</keyword>
<feature type="transmembrane region" description="Helical" evidence="6">
    <location>
        <begin position="262"/>
        <end position="286"/>
    </location>
</feature>